<dbReference type="InterPro" id="IPR036396">
    <property type="entry name" value="Cyt_P450_sf"/>
</dbReference>
<gene>
    <name evidence="7" type="ORF">ACFPZ4_10415</name>
</gene>
<sequence length="449" mass="50305">MSSPTAGPAGIPTVPGKLPGIGHVPRLLRNPLAFMRSLRDTGDLAWVHLGPQRVLSVNSPELVHRMLVTDGRKYDQGKYFDKIRQEFGNGLPVSNGAFHTRQRRLIQPAFHRERIEGYFRVMADSAAAMTSRWQPGEVVPLKAQALQLMLGMVAKTLFSADVSGRVNDEVQRSWTTIVKGVAWRTMSPVEFLEKVPTPGNRRYVQASRRMRAAVREAVVEQRRTGADDASLLTMLLAARDAETGERMSDEQIIAEIFLILFAGTETAAFMTVWLFHELAREPAVAKQLYEEVDSVLGDGPPTSEAIGRLTYTRRVLTECLRLYHPGWMFMRRTNTTVELGGRELPPGTETLFSIYAQHRDPRSFPEPLRFDPDRWLPGAPQPPDDAYIPFLAGKRQCIGDGYAWAQMVTTIATIVSRWRLEPVPGHPVKELPQALMAPSELPVVVRPRP</sequence>
<dbReference type="PRINTS" id="PR00385">
    <property type="entry name" value="P450"/>
</dbReference>
<evidence type="ECO:0000256" key="1">
    <source>
        <dbReference type="ARBA" id="ARBA00010617"/>
    </source>
</evidence>
<reference evidence="8" key="1">
    <citation type="journal article" date="2019" name="Int. J. Syst. Evol. Microbiol.">
        <title>The Global Catalogue of Microorganisms (GCM) 10K type strain sequencing project: providing services to taxonomists for standard genome sequencing and annotation.</title>
        <authorList>
            <consortium name="The Broad Institute Genomics Platform"/>
            <consortium name="The Broad Institute Genome Sequencing Center for Infectious Disease"/>
            <person name="Wu L."/>
            <person name="Ma J."/>
        </authorList>
    </citation>
    <scope>NUCLEOTIDE SEQUENCE [LARGE SCALE GENOMIC DNA]</scope>
    <source>
        <strain evidence="8">CGMCC 4.7173</strain>
    </source>
</reference>
<keyword evidence="5" id="KW-0408">Iron</keyword>
<keyword evidence="2" id="KW-0349">Heme</keyword>
<organism evidence="7 8">
    <name type="scientific">Micromonospora harpali</name>
    <dbReference type="NCBI Taxonomy" id="1490225"/>
    <lineage>
        <taxon>Bacteria</taxon>
        <taxon>Bacillati</taxon>
        <taxon>Actinomycetota</taxon>
        <taxon>Actinomycetes</taxon>
        <taxon>Micromonosporales</taxon>
        <taxon>Micromonosporaceae</taxon>
        <taxon>Micromonospora</taxon>
    </lineage>
</organism>
<keyword evidence="3" id="KW-0479">Metal-binding</keyword>
<keyword evidence="6" id="KW-0503">Monooxygenase</keyword>
<dbReference type="PANTHER" id="PTHR24291">
    <property type="entry name" value="CYTOCHROME P450 FAMILY 4"/>
    <property type="match status" value="1"/>
</dbReference>
<evidence type="ECO:0000256" key="2">
    <source>
        <dbReference type="ARBA" id="ARBA00022617"/>
    </source>
</evidence>
<dbReference type="Pfam" id="PF00067">
    <property type="entry name" value="p450"/>
    <property type="match status" value="1"/>
</dbReference>
<evidence type="ECO:0000313" key="7">
    <source>
        <dbReference type="EMBL" id="MFC5941890.1"/>
    </source>
</evidence>
<accession>A0ABW1HKZ3</accession>
<dbReference type="Gene3D" id="1.10.630.10">
    <property type="entry name" value="Cytochrome P450"/>
    <property type="match status" value="1"/>
</dbReference>
<comment type="similarity">
    <text evidence="1">Belongs to the cytochrome P450 family.</text>
</comment>
<dbReference type="SUPFAM" id="SSF48264">
    <property type="entry name" value="Cytochrome P450"/>
    <property type="match status" value="1"/>
</dbReference>
<evidence type="ECO:0000256" key="4">
    <source>
        <dbReference type="ARBA" id="ARBA00023002"/>
    </source>
</evidence>
<dbReference type="InterPro" id="IPR050196">
    <property type="entry name" value="Cytochrome_P450_Monoox"/>
</dbReference>
<keyword evidence="8" id="KW-1185">Reference proteome</keyword>
<dbReference type="Proteomes" id="UP001596207">
    <property type="component" value="Unassembled WGS sequence"/>
</dbReference>
<dbReference type="CDD" id="cd11049">
    <property type="entry name" value="CYP170A1-like"/>
    <property type="match status" value="1"/>
</dbReference>
<comment type="caution">
    <text evidence="7">The sequence shown here is derived from an EMBL/GenBank/DDBJ whole genome shotgun (WGS) entry which is preliminary data.</text>
</comment>
<protein>
    <submittedName>
        <fullName evidence="7">Cytochrome P450</fullName>
    </submittedName>
</protein>
<dbReference type="PANTHER" id="PTHR24291:SF50">
    <property type="entry name" value="BIFUNCTIONAL ALBAFLAVENONE MONOOXYGENASE_TERPENE SYNTHASE"/>
    <property type="match status" value="1"/>
</dbReference>
<dbReference type="PRINTS" id="PR00463">
    <property type="entry name" value="EP450I"/>
</dbReference>
<evidence type="ECO:0000256" key="5">
    <source>
        <dbReference type="ARBA" id="ARBA00023004"/>
    </source>
</evidence>
<evidence type="ECO:0000313" key="8">
    <source>
        <dbReference type="Proteomes" id="UP001596207"/>
    </source>
</evidence>
<keyword evidence="4" id="KW-0560">Oxidoreductase</keyword>
<name>A0ABW1HKZ3_9ACTN</name>
<proteinExistence type="inferred from homology"/>
<dbReference type="InterPro" id="IPR001128">
    <property type="entry name" value="Cyt_P450"/>
</dbReference>
<dbReference type="EMBL" id="JBHSQQ010000043">
    <property type="protein sequence ID" value="MFC5941890.1"/>
    <property type="molecule type" value="Genomic_DNA"/>
</dbReference>
<evidence type="ECO:0000256" key="6">
    <source>
        <dbReference type="ARBA" id="ARBA00023033"/>
    </source>
</evidence>
<dbReference type="InterPro" id="IPR002401">
    <property type="entry name" value="Cyt_P450_E_grp-I"/>
</dbReference>
<evidence type="ECO:0000256" key="3">
    <source>
        <dbReference type="ARBA" id="ARBA00022723"/>
    </source>
</evidence>
<dbReference type="RefSeq" id="WP_353898392.1">
    <property type="nucleotide sequence ID" value="NZ_CP158970.1"/>
</dbReference>